<keyword evidence="3" id="KW-1185">Reference proteome</keyword>
<dbReference type="RefSeq" id="WP_197115778.1">
    <property type="nucleotide sequence ID" value="NZ_JACBXQ010000005.1"/>
</dbReference>
<gene>
    <name evidence="2" type="ORF">HZY91_08145</name>
</gene>
<evidence type="ECO:0000256" key="1">
    <source>
        <dbReference type="SAM" id="SignalP"/>
    </source>
</evidence>
<sequence length="250" mass="27552">MKYSKWMTLPLALSMLTTVTVNSNVLDGQVSVFAQETAPDAHAETVLEELKTLFPDEDFPTYLLMNDLPPYLAATTTTPSDQENFNVLFYAEDEAFSVNDQALNERTPIASYSRTTYGSEDEAIHAVNQMIDLQGEEVDLGYGITGYYQGAAGSTYLNWQEGNWGIVVKSNNIENEDPLPLAQAIVEHLEAVRLPAPSVAGQMTLKNTSGGASDENTIIWQEENVVYEVTHFDPLQAVKMTGSISEPTEQ</sequence>
<name>A0ABS0LRR3_9LACT</name>
<protein>
    <submittedName>
        <fullName evidence="2">Uncharacterized protein</fullName>
    </submittedName>
</protein>
<organism evidence="2 3">
    <name type="scientific">Facklamia lactis</name>
    <dbReference type="NCBI Taxonomy" id="2749967"/>
    <lineage>
        <taxon>Bacteria</taxon>
        <taxon>Bacillati</taxon>
        <taxon>Bacillota</taxon>
        <taxon>Bacilli</taxon>
        <taxon>Lactobacillales</taxon>
        <taxon>Aerococcaceae</taxon>
        <taxon>Facklamia</taxon>
    </lineage>
</organism>
<evidence type="ECO:0000313" key="2">
    <source>
        <dbReference type="EMBL" id="MBG9986855.1"/>
    </source>
</evidence>
<accession>A0ABS0LRR3</accession>
<keyword evidence="1" id="KW-0732">Signal</keyword>
<proteinExistence type="predicted"/>
<comment type="caution">
    <text evidence="2">The sequence shown here is derived from an EMBL/GenBank/DDBJ whole genome shotgun (WGS) entry which is preliminary data.</text>
</comment>
<dbReference type="EMBL" id="JACBXQ010000005">
    <property type="protein sequence ID" value="MBG9986855.1"/>
    <property type="molecule type" value="Genomic_DNA"/>
</dbReference>
<evidence type="ECO:0000313" key="3">
    <source>
        <dbReference type="Proteomes" id="UP000721415"/>
    </source>
</evidence>
<reference evidence="2 3" key="1">
    <citation type="submission" date="2020-07" db="EMBL/GenBank/DDBJ databases">
        <title>Facklamia lactis sp. nov., isolated from raw milk.</title>
        <authorList>
            <person name="Doll E.V."/>
            <person name="Huptas C."/>
            <person name="Staib L."/>
            <person name="Wenning M."/>
            <person name="Scherer S."/>
        </authorList>
    </citation>
    <scope>NUCLEOTIDE SEQUENCE [LARGE SCALE GENOMIC DNA]</scope>
    <source>
        <strain evidence="2 3">DSM 111018</strain>
    </source>
</reference>
<feature type="chain" id="PRO_5045165719" evidence="1">
    <location>
        <begin position="24"/>
        <end position="250"/>
    </location>
</feature>
<feature type="signal peptide" evidence="1">
    <location>
        <begin position="1"/>
        <end position="23"/>
    </location>
</feature>
<dbReference type="Proteomes" id="UP000721415">
    <property type="component" value="Unassembled WGS sequence"/>
</dbReference>